<evidence type="ECO:0000313" key="2">
    <source>
        <dbReference type="EMBL" id="WQF84481.1"/>
    </source>
</evidence>
<keyword evidence="3" id="KW-1185">Reference proteome</keyword>
<accession>A0AAX4IMY0</accession>
<dbReference type="Pfam" id="PF06985">
    <property type="entry name" value="HET"/>
    <property type="match status" value="1"/>
</dbReference>
<proteinExistence type="predicted"/>
<dbReference type="RefSeq" id="XP_062781705.1">
    <property type="nucleotide sequence ID" value="XM_062925654.1"/>
</dbReference>
<protein>
    <submittedName>
        <fullName evidence="2">Heterokaryon incompatibility</fullName>
    </submittedName>
</protein>
<evidence type="ECO:0000259" key="1">
    <source>
        <dbReference type="Pfam" id="PF06985"/>
    </source>
</evidence>
<dbReference type="InterPro" id="IPR010730">
    <property type="entry name" value="HET"/>
</dbReference>
<dbReference type="PANTHER" id="PTHR33112:SF16">
    <property type="entry name" value="HETEROKARYON INCOMPATIBILITY DOMAIN-CONTAINING PROTEIN"/>
    <property type="match status" value="1"/>
</dbReference>
<dbReference type="PANTHER" id="PTHR33112">
    <property type="entry name" value="DOMAIN PROTEIN, PUTATIVE-RELATED"/>
    <property type="match status" value="1"/>
</dbReference>
<reference evidence="3" key="1">
    <citation type="journal article" date="2023" name="bioRxiv">
        <title>Complete genome of the Medicago anthracnose fungus, Colletotrichum destructivum, reveals a mini-chromosome-like region within a core chromosome.</title>
        <authorList>
            <person name="Lapalu N."/>
            <person name="Simon A."/>
            <person name="Lu A."/>
            <person name="Plaumann P.-L."/>
            <person name="Amselem J."/>
            <person name="Pigne S."/>
            <person name="Auger A."/>
            <person name="Koch C."/>
            <person name="Dallery J.-F."/>
            <person name="O'Connell R.J."/>
        </authorList>
    </citation>
    <scope>NUCLEOTIDE SEQUENCE [LARGE SCALE GENOMIC DNA]</scope>
    <source>
        <strain evidence="3">CBS 520.97</strain>
    </source>
</reference>
<dbReference type="AlphaFoldDB" id="A0AAX4IMY0"/>
<organism evidence="2 3">
    <name type="scientific">Colletotrichum destructivum</name>
    <dbReference type="NCBI Taxonomy" id="34406"/>
    <lineage>
        <taxon>Eukaryota</taxon>
        <taxon>Fungi</taxon>
        <taxon>Dikarya</taxon>
        <taxon>Ascomycota</taxon>
        <taxon>Pezizomycotina</taxon>
        <taxon>Sordariomycetes</taxon>
        <taxon>Hypocreomycetidae</taxon>
        <taxon>Glomerellales</taxon>
        <taxon>Glomerellaceae</taxon>
        <taxon>Colletotrichum</taxon>
        <taxon>Colletotrichum destructivum species complex</taxon>
    </lineage>
</organism>
<dbReference type="GeneID" id="87945998"/>
<sequence>MASINVDKVVEKPCDLCLDLINSVARSTILDENRNCTWHRDTGEISESAASCRSCAAILEVLLESTILEASERFSDITRESSMPVSVKISSLNIIDNVGWASLNLALEINQHNFEYHVDGNIGVSVEHVSSTHDHRHPRFWTSGKTHEVETLTEDRILCTKTWLNSCETSHGNECRPTKRRLPKRLLDTRPGYPLRLLSSNDIERHEEWVRYATLSYSWGASLPLKTTMANEMEHMGGIREDLLPRTFRHAIKLVRSLEIPYLWIDSLCIVQDDPLEWQSEASYMEDYYSGSTVTIAATDSLDSNGGCFPEDDDGIEFDSASCMTDRSKTPLQSGSTSIERQQRPSYPNAQVFSYTSQTGDTNTVSNIMVRLQYSHPRSIRRRAHLSTRGWVLQEQILSHRTVHCMKSEIYWECRSLLTTQSNQRYGPVRGSDVGHSKAHFTSMWPEWVEDYSRRDFTIPSDRLRAFAGINSYYQSNMIQEPILGLTPHSFARDLSWARAGPNRGPGISGAPSWTWFSCHAPIWVDPWGFGDGDETQTKDWTSLVSFRINWKGSKMTSDIESCTLIVRGPMKEFALCMASESKEYNPPYLLVDEQQTDFSKSRVPWDCSGQFDQDDYPSCVKTTYVCLLLRSKTTGRGDRNREIFLILQREAASLAVDGTNYPVFRRIGIASMRGTERRFMHGAKEATIVLS</sequence>
<feature type="domain" description="Heterokaryon incompatibility" evidence="1">
    <location>
        <begin position="212"/>
        <end position="395"/>
    </location>
</feature>
<name>A0AAX4IMY0_9PEZI</name>
<gene>
    <name evidence="2" type="ORF">CDEST_09495</name>
</gene>
<evidence type="ECO:0000313" key="3">
    <source>
        <dbReference type="Proteomes" id="UP001322277"/>
    </source>
</evidence>
<dbReference type="KEGG" id="cdet:87945998"/>
<dbReference type="EMBL" id="CP137310">
    <property type="protein sequence ID" value="WQF84481.1"/>
    <property type="molecule type" value="Genomic_DNA"/>
</dbReference>
<dbReference type="Proteomes" id="UP001322277">
    <property type="component" value="Chromosome 6"/>
</dbReference>